<reference evidence="13 14" key="1">
    <citation type="submission" date="2019-08" db="EMBL/GenBank/DDBJ databases">
        <title>Antarcticibacterium arcticum sp. nov., a bacterium isolated from marine sediment of the Canadian Beaufort Sea.</title>
        <authorList>
            <person name="Lee Y.M."/>
            <person name="Baek K."/>
            <person name="Lee D.-H."/>
            <person name="Shin S.C."/>
            <person name="Jin Y.K."/>
            <person name="Park Y."/>
        </authorList>
    </citation>
    <scope>NUCLEOTIDE SEQUENCE [LARGE SCALE GENOMIC DNA]</scope>
    <source>
        <strain evidence="13 14">PAMC 28998</strain>
    </source>
</reference>
<dbReference type="Gene3D" id="1.20.1730.10">
    <property type="entry name" value="Sodium/glucose cotransporter"/>
    <property type="match status" value="1"/>
</dbReference>
<evidence type="ECO:0000256" key="1">
    <source>
        <dbReference type="ARBA" id="ARBA00004651"/>
    </source>
</evidence>
<feature type="transmembrane region" description="Helical" evidence="12">
    <location>
        <begin position="74"/>
        <end position="96"/>
    </location>
</feature>
<keyword evidence="4" id="KW-1003">Cell membrane</keyword>
<dbReference type="AlphaFoldDB" id="A0A5B8YL55"/>
<feature type="transmembrane region" description="Helical" evidence="12">
    <location>
        <begin position="152"/>
        <end position="170"/>
    </location>
</feature>
<dbReference type="PROSITE" id="PS50283">
    <property type="entry name" value="NA_SOLUT_SYMP_3"/>
    <property type="match status" value="1"/>
</dbReference>
<evidence type="ECO:0000256" key="5">
    <source>
        <dbReference type="ARBA" id="ARBA00022692"/>
    </source>
</evidence>
<keyword evidence="3" id="KW-0813">Transport</keyword>
<evidence type="ECO:0000313" key="14">
    <source>
        <dbReference type="Proteomes" id="UP000321954"/>
    </source>
</evidence>
<dbReference type="KEGG" id="anp:FK178_12235"/>
<feature type="transmembrane region" description="Helical" evidence="12">
    <location>
        <begin position="428"/>
        <end position="445"/>
    </location>
</feature>
<dbReference type="GO" id="GO:0005886">
    <property type="term" value="C:plasma membrane"/>
    <property type="evidence" value="ECO:0007669"/>
    <property type="project" value="UniProtKB-SubCell"/>
</dbReference>
<keyword evidence="7" id="KW-0915">Sodium</keyword>
<feature type="transmembrane region" description="Helical" evidence="12">
    <location>
        <begin position="182"/>
        <end position="203"/>
    </location>
</feature>
<keyword evidence="5 12" id="KW-0812">Transmembrane</keyword>
<proteinExistence type="inferred from homology"/>
<keyword evidence="6 12" id="KW-1133">Transmembrane helix</keyword>
<feature type="transmembrane region" description="Helical" evidence="12">
    <location>
        <begin position="6"/>
        <end position="23"/>
    </location>
</feature>
<evidence type="ECO:0000256" key="11">
    <source>
        <dbReference type="RuleBase" id="RU362091"/>
    </source>
</evidence>
<dbReference type="GO" id="GO:0006814">
    <property type="term" value="P:sodium ion transport"/>
    <property type="evidence" value="ECO:0007669"/>
    <property type="project" value="UniProtKB-KW"/>
</dbReference>
<dbReference type="CDD" id="cd10326">
    <property type="entry name" value="SLC5sbd_NIS-like"/>
    <property type="match status" value="1"/>
</dbReference>
<dbReference type="InterPro" id="IPR051163">
    <property type="entry name" value="Sodium:Solute_Symporter_SSF"/>
</dbReference>
<comment type="similarity">
    <text evidence="2 11">Belongs to the sodium:solute symporter (SSF) (TC 2.A.21) family.</text>
</comment>
<gene>
    <name evidence="13" type="ORF">FK178_12235</name>
</gene>
<evidence type="ECO:0000256" key="3">
    <source>
        <dbReference type="ARBA" id="ARBA00022448"/>
    </source>
</evidence>
<dbReference type="GO" id="GO:0015293">
    <property type="term" value="F:symporter activity"/>
    <property type="evidence" value="ECO:0007669"/>
    <property type="project" value="TreeGrafter"/>
</dbReference>
<keyword evidence="10" id="KW-0739">Sodium transport</keyword>
<keyword evidence="8" id="KW-0406">Ion transport</keyword>
<organism evidence="13 14">
    <name type="scientific">Antarcticibacterium arcticum</name>
    <dbReference type="NCBI Taxonomy" id="2585771"/>
    <lineage>
        <taxon>Bacteria</taxon>
        <taxon>Pseudomonadati</taxon>
        <taxon>Bacteroidota</taxon>
        <taxon>Flavobacteriia</taxon>
        <taxon>Flavobacteriales</taxon>
        <taxon>Flavobacteriaceae</taxon>
        <taxon>Antarcticibacterium</taxon>
    </lineage>
</organism>
<evidence type="ECO:0000256" key="12">
    <source>
        <dbReference type="SAM" id="Phobius"/>
    </source>
</evidence>
<dbReference type="PANTHER" id="PTHR42985:SF47">
    <property type="entry name" value="INTEGRAL MEMBRANE TRANSPORT PROTEIN"/>
    <property type="match status" value="1"/>
</dbReference>
<dbReference type="RefSeq" id="WP_146835556.1">
    <property type="nucleotide sequence ID" value="NZ_CP042476.1"/>
</dbReference>
<dbReference type="EMBL" id="CP042476">
    <property type="protein sequence ID" value="QED38435.1"/>
    <property type="molecule type" value="Genomic_DNA"/>
</dbReference>
<evidence type="ECO:0000256" key="10">
    <source>
        <dbReference type="ARBA" id="ARBA00023201"/>
    </source>
</evidence>
<evidence type="ECO:0000256" key="9">
    <source>
        <dbReference type="ARBA" id="ARBA00023136"/>
    </source>
</evidence>
<feature type="transmembrane region" description="Helical" evidence="12">
    <location>
        <begin position="43"/>
        <end position="62"/>
    </location>
</feature>
<dbReference type="InterPro" id="IPR038377">
    <property type="entry name" value="Na/Glc_symporter_sf"/>
</dbReference>
<comment type="subcellular location">
    <subcellularLocation>
        <location evidence="1">Cell membrane</location>
        <topology evidence="1">Multi-pass membrane protein</topology>
    </subcellularLocation>
</comment>
<evidence type="ECO:0000256" key="6">
    <source>
        <dbReference type="ARBA" id="ARBA00022989"/>
    </source>
</evidence>
<feature type="transmembrane region" description="Helical" evidence="12">
    <location>
        <begin position="313"/>
        <end position="336"/>
    </location>
</feature>
<sequence length="490" mass="54346">MSPTLVFGVIAAYFILLLVISYFTSRKADNNTFFTADKQSPWFLVAFGMVGATLSGVTFISVPGEVGNTNWTYLQFVMGNMVGYAVIALVLIPLFYRLKLVSIYEYLRDRFGQNSYLSGASFFLISQTIGASFRLFLAALVLQLAFFDAFGIPFYVTVLTNIALIWLYTFRGGIKTIVWTDTLQTTFLLLAVVVSIIMIINHLDLSVPQVFTVVTESDLSTIFEWDWRSGQNFFKTFLAGIFITIAMNGLDQNIMQKNLTISNTGDAQKNILWFSITFFIATVLFLSLGVLLYEYATTQGIALPGRSDELYPMLALNHFGAVAGIVFLLGIIAAAFSSADSALTALTTSFCVDILGLKRKEHKNQNRTRMLVHIGFTILMFFVIIIFSSLNDSSVVSAVFKVAGFTYGPLLGLFAFGLLSKRTVNDKFVPFVVILSPVISIILDYNSEAWLNGYKFGFEILIVNAAITCLGLFLLKGNGKNERLNEAENL</sequence>
<name>A0A5B8YL55_9FLAO</name>
<dbReference type="Proteomes" id="UP000321954">
    <property type="component" value="Chromosome"/>
</dbReference>
<dbReference type="OrthoDB" id="891563at2"/>
<dbReference type="PANTHER" id="PTHR42985">
    <property type="entry name" value="SODIUM-COUPLED MONOCARBOXYLATE TRANSPORTER"/>
    <property type="match status" value="1"/>
</dbReference>
<evidence type="ECO:0000256" key="8">
    <source>
        <dbReference type="ARBA" id="ARBA00023065"/>
    </source>
</evidence>
<dbReference type="InterPro" id="IPR001734">
    <property type="entry name" value="Na/solute_symporter"/>
</dbReference>
<evidence type="ECO:0000313" key="13">
    <source>
        <dbReference type="EMBL" id="QED38435.1"/>
    </source>
</evidence>
<evidence type="ECO:0000256" key="4">
    <source>
        <dbReference type="ARBA" id="ARBA00022475"/>
    </source>
</evidence>
<feature type="transmembrane region" description="Helical" evidence="12">
    <location>
        <begin position="396"/>
        <end position="416"/>
    </location>
</feature>
<keyword evidence="14" id="KW-1185">Reference proteome</keyword>
<feature type="transmembrane region" description="Helical" evidence="12">
    <location>
        <begin position="457"/>
        <end position="475"/>
    </location>
</feature>
<dbReference type="Pfam" id="PF00474">
    <property type="entry name" value="SSF"/>
    <property type="match status" value="1"/>
</dbReference>
<feature type="transmembrane region" description="Helical" evidence="12">
    <location>
        <begin position="116"/>
        <end position="146"/>
    </location>
</feature>
<protein>
    <submittedName>
        <fullName evidence="13">Sodium:solute symporter</fullName>
    </submittedName>
</protein>
<feature type="transmembrane region" description="Helical" evidence="12">
    <location>
        <begin position="233"/>
        <end position="250"/>
    </location>
</feature>
<keyword evidence="9 12" id="KW-0472">Membrane</keyword>
<evidence type="ECO:0000256" key="7">
    <source>
        <dbReference type="ARBA" id="ARBA00023053"/>
    </source>
</evidence>
<feature type="transmembrane region" description="Helical" evidence="12">
    <location>
        <begin position="271"/>
        <end position="293"/>
    </location>
</feature>
<accession>A0A5B8YL55</accession>
<evidence type="ECO:0000256" key="2">
    <source>
        <dbReference type="ARBA" id="ARBA00006434"/>
    </source>
</evidence>
<feature type="transmembrane region" description="Helical" evidence="12">
    <location>
        <begin position="370"/>
        <end position="390"/>
    </location>
</feature>